<dbReference type="InterPro" id="IPR050180">
    <property type="entry name" value="RNR_Ribonuclease"/>
</dbReference>
<dbReference type="RefSeq" id="WP_136411194.1">
    <property type="nucleotide sequence ID" value="NZ_CP039393.1"/>
</dbReference>
<dbReference type="NCBIfam" id="TIGR02063">
    <property type="entry name" value="RNase_R"/>
    <property type="match status" value="1"/>
</dbReference>
<evidence type="ECO:0000256" key="7">
    <source>
        <dbReference type="HAMAP-Rule" id="MF_01895"/>
    </source>
</evidence>
<dbReference type="SUPFAM" id="SSF50249">
    <property type="entry name" value="Nucleic acid-binding proteins"/>
    <property type="match status" value="3"/>
</dbReference>
<evidence type="ECO:0000256" key="6">
    <source>
        <dbReference type="ARBA" id="ARBA00022884"/>
    </source>
</evidence>
<comment type="similarity">
    <text evidence="7">Belongs to the RNR ribonuclease family. RNase R subfamily.</text>
</comment>
<name>A0A4P7VRA8_9BACT</name>
<keyword evidence="4 7" id="KW-0378">Hydrolase</keyword>
<dbReference type="NCBIfam" id="TIGR00358">
    <property type="entry name" value="3_prime_RNase"/>
    <property type="match status" value="1"/>
</dbReference>
<dbReference type="InterPro" id="IPR022966">
    <property type="entry name" value="RNase_II/R_CS"/>
</dbReference>
<dbReference type="GO" id="GO:0006402">
    <property type="term" value="P:mRNA catabolic process"/>
    <property type="evidence" value="ECO:0007669"/>
    <property type="project" value="TreeGrafter"/>
</dbReference>
<dbReference type="PANTHER" id="PTHR23355:SF9">
    <property type="entry name" value="DIS3-LIKE EXONUCLEASE 2"/>
    <property type="match status" value="1"/>
</dbReference>
<evidence type="ECO:0000256" key="2">
    <source>
        <dbReference type="ARBA" id="ARBA00022490"/>
    </source>
</evidence>
<dbReference type="Pfam" id="PF00575">
    <property type="entry name" value="S1"/>
    <property type="match status" value="1"/>
</dbReference>
<dbReference type="HAMAP" id="MF_01895">
    <property type="entry name" value="RNase_R"/>
    <property type="match status" value="1"/>
</dbReference>
<keyword evidence="6 7" id="KW-0694">RNA-binding</keyword>
<dbReference type="EC" id="3.1.13.1" evidence="7"/>
<dbReference type="InterPro" id="IPR012340">
    <property type="entry name" value="NA-bd_OB-fold"/>
</dbReference>
<feature type="region of interest" description="Disordered" evidence="8">
    <location>
        <begin position="717"/>
        <end position="754"/>
    </location>
</feature>
<dbReference type="KEGG" id="mgod:E7746_13870"/>
<dbReference type="InterPro" id="IPR040476">
    <property type="entry name" value="CSD2"/>
</dbReference>
<comment type="subcellular location">
    <subcellularLocation>
        <location evidence="7">Cytoplasm</location>
    </subcellularLocation>
</comment>
<evidence type="ECO:0000313" key="11">
    <source>
        <dbReference type="Proteomes" id="UP000297031"/>
    </source>
</evidence>
<dbReference type="Pfam" id="PF00773">
    <property type="entry name" value="RNB"/>
    <property type="match status" value="1"/>
</dbReference>
<dbReference type="InterPro" id="IPR001900">
    <property type="entry name" value="RNase_II/R"/>
</dbReference>
<sequence>MATAPKHTRRKVTRELYAMIDDFIDNQGNKTFNYKQVSHALGVDTPQAQKAVAMRLAELEFDGELIEVTPGKYKAPNRGNVATGVFTRRSNGKNTVILDGDEEGIFVAERNSMHALNGDKVKVLVAARRKGVEPECKVLEIIEKNDQVFIGALTVERHYGTLSTDSKFLATDILIPRGKLKGGKTGDKAIVRITEWPDDAKNPHGEVVDILGRNGENNAEMHAILAEFGLPYNYPEQVERAAEKIDAGITPAEIARRVDMRDVTTFTIDPRDAKDFDDALSLRRLPNGNWEAGVHIADVTHYVRPESALDKEAQKRATSVYLVDRVVPMLPEHLSNGICSLRPDEEKLTFSCVFEMDGDANVIKSSICRTVIKSNRRFTYEEAQEIIETGTGDYAEEILELDKLAKILRRRRYENGSVEFDREEVRFDIDENGHPVDVFFKVSKDSNKLIEEFMLLANRTVAQRIGQPKDKKKPKAFVYRVHDKPDDMKLVDLAAIARNFGYKIKTSGTAKEINKSINKMLVDIKGKGEENLLSVLAIRSMAKAVYSTDNIGHYGLGFDYYTHFTSPIRRYPDMMVHRLLEKYLDGGRSVNQPKLEEQCKHSSDMEQLAANAERASIKYKQVEYLADRLGEMYDGVISGVTEWGLYVELNENKCEGLVPIRDLADDYYDFDERNYCLVGRRTKTRYRLGDEVKVQVARANVERKMVDFALVDDKGRPAADDNVGNNVTAKEALGNSDKLKKGPRRAKQQRTRRR</sequence>
<evidence type="ECO:0000313" key="10">
    <source>
        <dbReference type="EMBL" id="QCD36886.1"/>
    </source>
</evidence>
<dbReference type="Proteomes" id="UP000297031">
    <property type="component" value="Chromosome"/>
</dbReference>
<keyword evidence="11" id="KW-1185">Reference proteome</keyword>
<dbReference type="InterPro" id="IPR003029">
    <property type="entry name" value="S1_domain"/>
</dbReference>
<feature type="compositionally biased region" description="Basic residues" evidence="8">
    <location>
        <begin position="741"/>
        <end position="754"/>
    </location>
</feature>
<comment type="function">
    <text evidence="7">3'-5' exoribonuclease that releases 5'-nucleoside monophosphates and is involved in maturation of structured RNAs.</text>
</comment>
<comment type="catalytic activity">
    <reaction evidence="1 7">
        <text>Exonucleolytic cleavage in the 3'- to 5'-direction to yield nucleoside 5'-phosphates.</text>
        <dbReference type="EC" id="3.1.13.1"/>
    </reaction>
</comment>
<keyword evidence="3 7" id="KW-0540">Nuclease</keyword>
<reference evidence="10 11" key="1">
    <citation type="submission" date="2019-02" db="EMBL/GenBank/DDBJ databases">
        <title>Isolation and identification of novel species under the genus Muribaculum.</title>
        <authorList>
            <person name="Miyake S."/>
            <person name="Ding Y."/>
            <person name="Low A."/>
            <person name="Soh M."/>
            <person name="Seedorf H."/>
        </authorList>
    </citation>
    <scope>NUCLEOTIDE SEQUENCE [LARGE SCALE GENOMIC DNA]</scope>
    <source>
        <strain evidence="10 11">TLL-A4</strain>
    </source>
</reference>
<dbReference type="PROSITE" id="PS01175">
    <property type="entry name" value="RIBONUCLEASE_II"/>
    <property type="match status" value="1"/>
</dbReference>
<accession>A0A4P7VRA8</accession>
<evidence type="ECO:0000256" key="5">
    <source>
        <dbReference type="ARBA" id="ARBA00022839"/>
    </source>
</evidence>
<dbReference type="AlphaFoldDB" id="A0A4P7VRA8"/>
<evidence type="ECO:0000256" key="1">
    <source>
        <dbReference type="ARBA" id="ARBA00001849"/>
    </source>
</evidence>
<evidence type="ECO:0000256" key="8">
    <source>
        <dbReference type="SAM" id="MobiDB-lite"/>
    </source>
</evidence>
<feature type="domain" description="S1 motif" evidence="9">
    <location>
        <begin position="630"/>
        <end position="711"/>
    </location>
</feature>
<evidence type="ECO:0000259" key="9">
    <source>
        <dbReference type="PROSITE" id="PS50126"/>
    </source>
</evidence>
<dbReference type="InterPro" id="IPR011805">
    <property type="entry name" value="RNase_R"/>
</dbReference>
<dbReference type="CDD" id="cd04471">
    <property type="entry name" value="S1_RNase_R"/>
    <property type="match status" value="1"/>
</dbReference>
<dbReference type="SMART" id="SM00316">
    <property type="entry name" value="S1"/>
    <property type="match status" value="1"/>
</dbReference>
<dbReference type="Gene3D" id="2.40.50.140">
    <property type="entry name" value="Nucleic acid-binding proteins"/>
    <property type="match status" value="2"/>
</dbReference>
<dbReference type="GO" id="GO:0008859">
    <property type="term" value="F:exoribonuclease II activity"/>
    <property type="evidence" value="ECO:0007669"/>
    <property type="project" value="UniProtKB-UniRule"/>
</dbReference>
<organism evidence="10 11">
    <name type="scientific">Muribaculum gordoncarteri</name>
    <dbReference type="NCBI Taxonomy" id="2530390"/>
    <lineage>
        <taxon>Bacteria</taxon>
        <taxon>Pseudomonadati</taxon>
        <taxon>Bacteroidota</taxon>
        <taxon>Bacteroidia</taxon>
        <taxon>Bacteroidales</taxon>
        <taxon>Muribaculaceae</taxon>
        <taxon>Muribaculum</taxon>
    </lineage>
</organism>
<keyword evidence="2 7" id="KW-0963">Cytoplasm</keyword>
<dbReference type="InterPro" id="IPR004476">
    <property type="entry name" value="RNase_II/RNase_R"/>
</dbReference>
<dbReference type="OrthoDB" id="9764149at2"/>
<evidence type="ECO:0000256" key="3">
    <source>
        <dbReference type="ARBA" id="ARBA00022722"/>
    </source>
</evidence>
<gene>
    <name evidence="7 10" type="primary">rnr</name>
    <name evidence="10" type="ORF">E7746_13870</name>
</gene>
<dbReference type="PANTHER" id="PTHR23355">
    <property type="entry name" value="RIBONUCLEASE"/>
    <property type="match status" value="1"/>
</dbReference>
<protein>
    <recommendedName>
        <fullName evidence="7">Ribonuclease R</fullName>
        <shortName evidence="7">RNase R</shortName>
        <ecNumber evidence="7">3.1.13.1</ecNumber>
    </recommendedName>
</protein>
<dbReference type="SMART" id="SM00955">
    <property type="entry name" value="RNB"/>
    <property type="match status" value="1"/>
</dbReference>
<keyword evidence="5 7" id="KW-0269">Exonuclease</keyword>
<evidence type="ECO:0000256" key="4">
    <source>
        <dbReference type="ARBA" id="ARBA00022801"/>
    </source>
</evidence>
<proteinExistence type="inferred from homology"/>
<dbReference type="EMBL" id="CP039393">
    <property type="protein sequence ID" value="QCD36886.1"/>
    <property type="molecule type" value="Genomic_DNA"/>
</dbReference>
<dbReference type="GO" id="GO:0003723">
    <property type="term" value="F:RNA binding"/>
    <property type="evidence" value="ECO:0007669"/>
    <property type="project" value="UniProtKB-UniRule"/>
</dbReference>
<dbReference type="Pfam" id="PF17876">
    <property type="entry name" value="CSD2"/>
    <property type="match status" value="1"/>
</dbReference>
<dbReference type="PROSITE" id="PS50126">
    <property type="entry name" value="S1"/>
    <property type="match status" value="1"/>
</dbReference>
<dbReference type="GO" id="GO:0005829">
    <property type="term" value="C:cytosol"/>
    <property type="evidence" value="ECO:0007669"/>
    <property type="project" value="TreeGrafter"/>
</dbReference>